<name>A0A1X2LG78_9MYCO</name>
<dbReference type="PROSITE" id="PS52019">
    <property type="entry name" value="PKS_MFAS_DH"/>
    <property type="match status" value="1"/>
</dbReference>
<dbReference type="AlphaFoldDB" id="A0A1X2LG78"/>
<accession>A0A1X2LG78</accession>
<evidence type="ECO:0000313" key="5">
    <source>
        <dbReference type="Proteomes" id="UP000193247"/>
    </source>
</evidence>
<dbReference type="Proteomes" id="UP000193247">
    <property type="component" value="Unassembled WGS sequence"/>
</dbReference>
<gene>
    <name evidence="4" type="ORF">B8W66_23745</name>
</gene>
<comment type="caution">
    <text evidence="4">The sequence shown here is derived from an EMBL/GenBank/DDBJ whole genome shotgun (WGS) entry which is preliminary data.</text>
</comment>
<feature type="non-terminal residue" evidence="4">
    <location>
        <position position="1"/>
    </location>
</feature>
<dbReference type="GO" id="GO:0004312">
    <property type="term" value="F:fatty acid synthase activity"/>
    <property type="evidence" value="ECO:0007669"/>
    <property type="project" value="TreeGrafter"/>
</dbReference>
<evidence type="ECO:0000259" key="3">
    <source>
        <dbReference type="PROSITE" id="PS52019"/>
    </source>
</evidence>
<dbReference type="InterPro" id="IPR049551">
    <property type="entry name" value="PKS_DH_C"/>
</dbReference>
<feature type="active site" description="Proton acceptor; for dehydratase activity" evidence="2">
    <location>
        <position position="25"/>
    </location>
</feature>
<keyword evidence="5" id="KW-1185">Reference proteome</keyword>
<organism evidence="4 5">
    <name type="scientific">Mycobacterium decipiens</name>
    <dbReference type="NCBI Taxonomy" id="1430326"/>
    <lineage>
        <taxon>Bacteria</taxon>
        <taxon>Bacillati</taxon>
        <taxon>Actinomycetota</taxon>
        <taxon>Actinomycetes</taxon>
        <taxon>Mycobacteriales</taxon>
        <taxon>Mycobacteriaceae</taxon>
        <taxon>Mycobacterium</taxon>
    </lineage>
</organism>
<dbReference type="RefSeq" id="WP_165759479.1">
    <property type="nucleotide sequence ID" value="NZ_NCXP01000114.1"/>
</dbReference>
<dbReference type="InterPro" id="IPR042104">
    <property type="entry name" value="PKS_dehydratase_sf"/>
</dbReference>
<feature type="non-terminal residue" evidence="4">
    <location>
        <position position="197"/>
    </location>
</feature>
<dbReference type="GO" id="GO:0006633">
    <property type="term" value="P:fatty acid biosynthetic process"/>
    <property type="evidence" value="ECO:0007669"/>
    <property type="project" value="TreeGrafter"/>
</dbReference>
<dbReference type="InterPro" id="IPR020807">
    <property type="entry name" value="PKS_DH"/>
</dbReference>
<keyword evidence="1" id="KW-0808">Transferase</keyword>
<evidence type="ECO:0000256" key="1">
    <source>
        <dbReference type="ARBA" id="ARBA00022679"/>
    </source>
</evidence>
<dbReference type="InterPro" id="IPR049552">
    <property type="entry name" value="PKS_DH_N"/>
</dbReference>
<evidence type="ECO:0000256" key="2">
    <source>
        <dbReference type="PROSITE-ProRule" id="PRU01363"/>
    </source>
</evidence>
<dbReference type="Gene3D" id="3.10.129.110">
    <property type="entry name" value="Polyketide synthase dehydratase"/>
    <property type="match status" value="1"/>
</dbReference>
<dbReference type="Pfam" id="PF21089">
    <property type="entry name" value="PKS_DH_N"/>
    <property type="match status" value="1"/>
</dbReference>
<dbReference type="PANTHER" id="PTHR43775:SF51">
    <property type="entry name" value="INACTIVE PHENOLPHTHIOCEROL SYNTHESIS POLYKETIDE SYNTHASE TYPE I PKS1-RELATED"/>
    <property type="match status" value="1"/>
</dbReference>
<feature type="active site" description="Proton donor; for dehydratase activity" evidence="2">
    <location>
        <position position="194"/>
    </location>
</feature>
<protein>
    <recommendedName>
        <fullName evidence="3">PKS/mFAS DH domain-containing protein</fullName>
    </recommendedName>
</protein>
<dbReference type="PANTHER" id="PTHR43775">
    <property type="entry name" value="FATTY ACID SYNTHASE"/>
    <property type="match status" value="1"/>
</dbReference>
<feature type="region of interest" description="N-terminal hotdog fold" evidence="2">
    <location>
        <begin position="1"/>
        <end position="119"/>
    </location>
</feature>
<dbReference type="EMBL" id="NCXP01000114">
    <property type="protein sequence ID" value="OSC33018.1"/>
    <property type="molecule type" value="Genomic_DNA"/>
</dbReference>
<dbReference type="InterPro" id="IPR049900">
    <property type="entry name" value="PKS_mFAS_DH"/>
</dbReference>
<sequence length="197" mass="20963">DLADQDQIVLTGRLSTTTHNWLAGHKVGDSVVFPPTGFIDVVLQAGEYVKCPVIDELVLQAPLVLPSGAAADLQISVHPFDEQGRRAFRVHARTGDRPHSRATWTAHASGTLSNPPATVTALTSPSARAEVVTAIERDGFYEQLTQHGLHYDGAFCSLLGMSSDPANPDIIHAEVALPADIDITGYGIHPALLDAAM</sequence>
<evidence type="ECO:0000313" key="4">
    <source>
        <dbReference type="EMBL" id="OSC33018.1"/>
    </source>
</evidence>
<dbReference type="SMART" id="SM00826">
    <property type="entry name" value="PKS_DH"/>
    <property type="match status" value="1"/>
</dbReference>
<reference evidence="4 5" key="1">
    <citation type="submission" date="2017-04" db="EMBL/GenBank/DDBJ databases">
        <title>The new phylogeny of genus Mycobacterium.</title>
        <authorList>
            <person name="Tortoli E."/>
            <person name="Trovato A."/>
            <person name="Cirillo D.M."/>
        </authorList>
    </citation>
    <scope>NUCLEOTIDE SEQUENCE [LARGE SCALE GENOMIC DNA]</scope>
    <source>
        <strain evidence="4 5">TBL 1200985</strain>
    </source>
</reference>
<dbReference type="InterPro" id="IPR050091">
    <property type="entry name" value="PKS_NRPS_Biosynth_Enz"/>
</dbReference>
<feature type="region of interest" description="C-terminal hotdog fold" evidence="2">
    <location>
        <begin position="132"/>
        <end position="197"/>
    </location>
</feature>
<dbReference type="STRING" id="1430326.B8W66_23745"/>
<feature type="domain" description="PKS/mFAS DH" evidence="3">
    <location>
        <begin position="1"/>
        <end position="197"/>
    </location>
</feature>
<dbReference type="Pfam" id="PF14765">
    <property type="entry name" value="PS-DH"/>
    <property type="match status" value="1"/>
</dbReference>
<proteinExistence type="predicted"/>